<dbReference type="EMBL" id="JBHTMN010000018">
    <property type="protein sequence ID" value="MFD1384850.1"/>
    <property type="molecule type" value="Genomic_DNA"/>
</dbReference>
<protein>
    <submittedName>
        <fullName evidence="1">Uncharacterized protein</fullName>
    </submittedName>
</protein>
<accession>A0ABW4B885</accession>
<dbReference type="RefSeq" id="WP_377369464.1">
    <property type="nucleotide sequence ID" value="NZ_JBHTMN010000018.1"/>
</dbReference>
<keyword evidence="2" id="KW-1185">Reference proteome</keyword>
<evidence type="ECO:0000313" key="1">
    <source>
        <dbReference type="EMBL" id="MFD1384850.1"/>
    </source>
</evidence>
<dbReference type="Proteomes" id="UP001597059">
    <property type="component" value="Unassembled WGS sequence"/>
</dbReference>
<name>A0ABW4B885_9GAMM</name>
<gene>
    <name evidence="1" type="ORF">ACFQ45_15890</name>
</gene>
<reference evidence="2" key="1">
    <citation type="journal article" date="2019" name="Int. J. Syst. Evol. Microbiol.">
        <title>The Global Catalogue of Microorganisms (GCM) 10K type strain sequencing project: providing services to taxonomists for standard genome sequencing and annotation.</title>
        <authorList>
            <consortium name="The Broad Institute Genomics Platform"/>
            <consortium name="The Broad Institute Genome Sequencing Center for Infectious Disease"/>
            <person name="Wu L."/>
            <person name="Ma J."/>
        </authorList>
    </citation>
    <scope>NUCLEOTIDE SEQUENCE [LARGE SCALE GENOMIC DNA]</scope>
    <source>
        <strain evidence="2">JCM 30774</strain>
    </source>
</reference>
<comment type="caution">
    <text evidence="1">The sequence shown here is derived from an EMBL/GenBank/DDBJ whole genome shotgun (WGS) entry which is preliminary data.</text>
</comment>
<proteinExistence type="predicted"/>
<sequence length="224" mass="25449">MMQTPLGNQGWQKILYNTSRFRVYEVQLTLNDHAQHNYVFPSDAMLFVCDGQLFIQSTLEESSLKTNQAVWIRHNLSVRCVTVSPSTRFFVIVFLGQTSRENARFERFASGTEAKKQNRNGVTQWTVGDKTSAKIEWHMFPPGHKEPFYYLKSSEQFVVPINTERDLLIEYTGSEPVGITPSGLLIPAGKTRSLINNSDKPITFLSVAAPFPKQSRVLKLSRST</sequence>
<organism evidence="1 2">
    <name type="scientific">Rhodanobacter aciditrophus</name>
    <dbReference type="NCBI Taxonomy" id="1623218"/>
    <lineage>
        <taxon>Bacteria</taxon>
        <taxon>Pseudomonadati</taxon>
        <taxon>Pseudomonadota</taxon>
        <taxon>Gammaproteobacteria</taxon>
        <taxon>Lysobacterales</taxon>
        <taxon>Rhodanobacteraceae</taxon>
        <taxon>Rhodanobacter</taxon>
    </lineage>
</organism>
<evidence type="ECO:0000313" key="2">
    <source>
        <dbReference type="Proteomes" id="UP001597059"/>
    </source>
</evidence>